<sequence length="384" mass="44689">MEQNQSTDSPQFRLLEAKQWLVKNPSESQAIAARLFKINRSSLVASIRRDKHSKRPRRGQNRILSPIQEQVIHNFIRSYLENRQLPTKDIIFGAICNLRKAHELTLPSKNWFRKCFKIGYPKEVQVLIPTEMQELYSLSLENRRSITIIKTITANGITPIPLAIIVKGKYHMDSWYRPRGLTCKELVLLSENDYTSDMLGICFMEHFIKYTQEKERKAAEKEANKEARMLCQLANKEKKEQKAAWVVWRKKESLRKKAIKQLPRGIMGAPELYKEHTPPPFIELGKDPVDQKPSVTPTVDSTELPLYRPPQTPVRNLFRTSFARPEPKEEEQEQEQQQRQADESEEEDFIRLDLEGEFGYSNSSSESECSLNSSVSDKEDYYVL</sequence>
<evidence type="ECO:0000313" key="3">
    <source>
        <dbReference type="Proteomes" id="UP000258309"/>
    </source>
</evidence>
<organism evidence="2 3">
    <name type="scientific">Scytalidium lignicola</name>
    <name type="common">Hyphomycete</name>
    <dbReference type="NCBI Taxonomy" id="5539"/>
    <lineage>
        <taxon>Eukaryota</taxon>
        <taxon>Fungi</taxon>
        <taxon>Dikarya</taxon>
        <taxon>Ascomycota</taxon>
        <taxon>Pezizomycotina</taxon>
        <taxon>Leotiomycetes</taxon>
        <taxon>Leotiomycetes incertae sedis</taxon>
        <taxon>Scytalidium</taxon>
    </lineage>
</organism>
<evidence type="ECO:0000313" key="2">
    <source>
        <dbReference type="EMBL" id="RFU27084.1"/>
    </source>
</evidence>
<feature type="non-terminal residue" evidence="2">
    <location>
        <position position="1"/>
    </location>
</feature>
<accession>A0A3E2H116</accession>
<dbReference type="Proteomes" id="UP000258309">
    <property type="component" value="Unassembled WGS sequence"/>
</dbReference>
<dbReference type="EMBL" id="NCSJ02000224">
    <property type="protein sequence ID" value="RFU27084.1"/>
    <property type="molecule type" value="Genomic_DNA"/>
</dbReference>
<evidence type="ECO:0008006" key="4">
    <source>
        <dbReference type="Google" id="ProtNLM"/>
    </source>
</evidence>
<protein>
    <recommendedName>
        <fullName evidence="4">HTH CENPB-type domain-containing protein</fullName>
    </recommendedName>
</protein>
<comment type="caution">
    <text evidence="2">The sequence shown here is derived from an EMBL/GenBank/DDBJ whole genome shotgun (WGS) entry which is preliminary data.</text>
</comment>
<feature type="region of interest" description="Disordered" evidence="1">
    <location>
        <begin position="270"/>
        <end position="384"/>
    </location>
</feature>
<keyword evidence="3" id="KW-1185">Reference proteome</keyword>
<gene>
    <name evidence="2" type="ORF">B7463_g9251</name>
</gene>
<feature type="non-terminal residue" evidence="2">
    <location>
        <position position="384"/>
    </location>
</feature>
<proteinExistence type="predicted"/>
<feature type="compositionally biased region" description="Low complexity" evidence="1">
    <location>
        <begin position="361"/>
        <end position="375"/>
    </location>
</feature>
<dbReference type="AlphaFoldDB" id="A0A3E2H116"/>
<evidence type="ECO:0000256" key="1">
    <source>
        <dbReference type="SAM" id="MobiDB-lite"/>
    </source>
</evidence>
<name>A0A3E2H116_SCYLI</name>
<reference evidence="2 3" key="1">
    <citation type="submission" date="2018-05" db="EMBL/GenBank/DDBJ databases">
        <title>Draft genome sequence of Scytalidium lignicola DSM 105466, a ubiquitous saprotrophic fungus.</title>
        <authorList>
            <person name="Buettner E."/>
            <person name="Gebauer A.M."/>
            <person name="Hofrichter M."/>
            <person name="Liers C."/>
            <person name="Kellner H."/>
        </authorList>
    </citation>
    <scope>NUCLEOTIDE SEQUENCE [LARGE SCALE GENOMIC DNA]</scope>
    <source>
        <strain evidence="2 3">DSM 105466</strain>
    </source>
</reference>